<comment type="caution">
    <text evidence="2">The sequence shown here is derived from an EMBL/GenBank/DDBJ whole genome shotgun (WGS) entry which is preliminary data.</text>
</comment>
<evidence type="ECO:0000256" key="1">
    <source>
        <dbReference type="SAM" id="MobiDB-lite"/>
    </source>
</evidence>
<dbReference type="EMBL" id="VMNF01000013">
    <property type="protein sequence ID" value="TXB97844.1"/>
    <property type="molecule type" value="Genomic_DNA"/>
</dbReference>
<protein>
    <submittedName>
        <fullName evidence="2">Uncharacterized protein</fullName>
    </submittedName>
</protein>
<dbReference type="AlphaFoldDB" id="A0A5C6SGG3"/>
<gene>
    <name evidence="2" type="ORF">FocTR4_00017175</name>
</gene>
<feature type="compositionally biased region" description="Polar residues" evidence="1">
    <location>
        <begin position="157"/>
        <end position="166"/>
    </location>
</feature>
<evidence type="ECO:0000313" key="3">
    <source>
        <dbReference type="Proteomes" id="UP000321331"/>
    </source>
</evidence>
<reference evidence="2 3" key="1">
    <citation type="submission" date="2019-07" db="EMBL/GenBank/DDBJ databases">
        <title>The First High-Quality Draft Genome Sequence of the Causal Agent of the Current Panama Disease Epidemic.</title>
        <authorList>
            <person name="Warmington R.J."/>
            <person name="Kay W."/>
            <person name="Jeffries A."/>
            <person name="Bebber D."/>
            <person name="Moore K."/>
            <person name="Studholme D.J."/>
        </authorList>
    </citation>
    <scope>NUCLEOTIDE SEQUENCE [LARGE SCALE GENOMIC DNA]</scope>
    <source>
        <strain evidence="2 3">TR4</strain>
    </source>
</reference>
<feature type="region of interest" description="Disordered" evidence="1">
    <location>
        <begin position="140"/>
        <end position="166"/>
    </location>
</feature>
<feature type="region of interest" description="Disordered" evidence="1">
    <location>
        <begin position="349"/>
        <end position="376"/>
    </location>
</feature>
<feature type="region of interest" description="Disordered" evidence="1">
    <location>
        <begin position="392"/>
        <end position="413"/>
    </location>
</feature>
<feature type="region of interest" description="Disordered" evidence="1">
    <location>
        <begin position="188"/>
        <end position="278"/>
    </location>
</feature>
<name>A0A5C6SGG3_FUSOC</name>
<organism evidence="2 3">
    <name type="scientific">Fusarium oxysporum f. sp. cubense</name>
    <dbReference type="NCBI Taxonomy" id="61366"/>
    <lineage>
        <taxon>Eukaryota</taxon>
        <taxon>Fungi</taxon>
        <taxon>Dikarya</taxon>
        <taxon>Ascomycota</taxon>
        <taxon>Pezizomycotina</taxon>
        <taxon>Sordariomycetes</taxon>
        <taxon>Hypocreomycetidae</taxon>
        <taxon>Hypocreales</taxon>
        <taxon>Nectriaceae</taxon>
        <taxon>Fusarium</taxon>
        <taxon>Fusarium oxysporum species complex</taxon>
    </lineage>
</organism>
<proteinExistence type="predicted"/>
<dbReference type="Proteomes" id="UP000321331">
    <property type="component" value="Unassembled WGS sequence"/>
</dbReference>
<evidence type="ECO:0000313" key="2">
    <source>
        <dbReference type="EMBL" id="TXB97844.1"/>
    </source>
</evidence>
<feature type="compositionally biased region" description="Low complexity" evidence="1">
    <location>
        <begin position="227"/>
        <end position="245"/>
    </location>
</feature>
<feature type="compositionally biased region" description="Polar residues" evidence="1">
    <location>
        <begin position="367"/>
        <end position="376"/>
    </location>
</feature>
<accession>A0A5C6SGG3</accession>
<sequence>MFPLQLQCLREGRHDAAIGDAGTIHRSRAKALRVSLTWMLVASTLLFGQSPKIGLPLGLVEFLPACHNNKAGNFSWVEGYNNCETLVTKREFPVIYFDGQDFPAKSAVGWVSASDLRDFDAKSKNSLVPHIQSVRKFLQSRVAKHSPKHEPDETRTGIPNTTEEQPIKLNTNSAMLLDGRLNTISTNRFGHSPCSVQPEPHEAHGSAPKPGQQESEHLLLTQPTPPSSNQVSRSGSQVQSPSQPGIHDKERNLPPGLEVISTSSHRSEEQPDEPLGIFEPRTLTELTKAMQEKCQKASPTRLYHGSIENRSTGLEKPVETGPSDMIRFAQAALDVACSLTSLQRGQSLVNQGSQSLEEAKRRPSEPVPSSTFDPSTTPVAYIQLATLLEQQQHTRRQMGGTHSSLSISHAIHP</sequence>